<keyword evidence="6" id="KW-0460">Magnesium</keyword>
<reference evidence="9" key="2">
    <citation type="submission" date="2014-03" db="EMBL/GenBank/DDBJ databases">
        <title>The whipworm genome and dual-species transcriptomics of an intimate host-pathogen interaction.</title>
        <authorList>
            <person name="Foth B.J."/>
            <person name="Tsai I.J."/>
            <person name="Reid A.J."/>
            <person name="Bancroft A.J."/>
            <person name="Nichol S."/>
            <person name="Tracey A."/>
            <person name="Holroyd N."/>
            <person name="Cotton J.A."/>
            <person name="Stanley E.J."/>
            <person name="Zarowiecki M."/>
            <person name="Liu J.Z."/>
            <person name="Huckvale T."/>
            <person name="Cooper P.J."/>
            <person name="Grencis R.K."/>
            <person name="Berriman M."/>
        </authorList>
    </citation>
    <scope>NUCLEOTIDE SEQUENCE [LARGE SCALE GENOMIC DNA]</scope>
</reference>
<dbReference type="Gene3D" id="3.30.420.10">
    <property type="entry name" value="Ribonuclease H-like superfamily/Ribonuclease H"/>
    <property type="match status" value="1"/>
</dbReference>
<keyword evidence="5" id="KW-0269">Exonuclease</keyword>
<keyword evidence="10" id="KW-1185">Reference proteome</keyword>
<name>A0A077ZKL6_TRITR</name>
<reference evidence="9" key="1">
    <citation type="submission" date="2014-01" db="EMBL/GenBank/DDBJ databases">
        <authorList>
            <person name="Aslett M."/>
        </authorList>
    </citation>
    <scope>NUCLEOTIDE SEQUENCE</scope>
</reference>
<keyword evidence="4" id="KW-0378">Hydrolase</keyword>
<keyword evidence="3" id="KW-0227">DNA damage</keyword>
<protein>
    <submittedName>
        <fullName evidence="9">RNase T domain containing protein</fullName>
    </submittedName>
</protein>
<sequence length="353" mass="39912">MTIIAGLPVEYNDRFIRGIAVFTPWRKTPGIYHQSHGACLGRRSRTITVVDEQPQGMDMDPTCSLFTTGQCLGEPDLLASARRLQFFSHQYSIAVLMANARGNSALWDEYGRLIVRADHGSLLLVGFFGLEHAMLRIIDTETCGLQGGIVEIASVDVIDGKIVNPMSHLVRPDRPISPQAMAIHRITEAMVADKPWIEDVIPHYYGSEWYVAHNASFDRRVLPEMPGEWICTMKLARRLWPGIKYSNMALYKTRKLNVQTPPGLHHHRALYDCYITAALLIDIMNTSGWTAEQMADITGRPSLMTTFTFGKYRGKAVSDVAERDPGYLRWLFNNLDSMSPELRLTLKHYLENT</sequence>
<dbReference type="InterPro" id="IPR046768">
    <property type="entry name" value="ExoX-like_C"/>
</dbReference>
<dbReference type="EMBL" id="HG806959">
    <property type="protein sequence ID" value="CDW60228.1"/>
    <property type="molecule type" value="Genomic_DNA"/>
</dbReference>
<dbReference type="Proteomes" id="UP000030665">
    <property type="component" value="Unassembled WGS sequence"/>
</dbReference>
<evidence type="ECO:0000256" key="4">
    <source>
        <dbReference type="ARBA" id="ARBA00022801"/>
    </source>
</evidence>
<dbReference type="GO" id="GO:0003676">
    <property type="term" value="F:nucleic acid binding"/>
    <property type="evidence" value="ECO:0007669"/>
    <property type="project" value="InterPro"/>
</dbReference>
<evidence type="ECO:0000313" key="10">
    <source>
        <dbReference type="Proteomes" id="UP000030665"/>
    </source>
</evidence>
<dbReference type="PANTHER" id="PTHR30231:SF37">
    <property type="entry name" value="EXODEOXYRIBONUCLEASE 10"/>
    <property type="match status" value="1"/>
</dbReference>
<evidence type="ECO:0000256" key="1">
    <source>
        <dbReference type="ARBA" id="ARBA00001946"/>
    </source>
</evidence>
<evidence type="ECO:0000313" key="9">
    <source>
        <dbReference type="EMBL" id="CDW60228.1"/>
    </source>
</evidence>
<dbReference type="CDD" id="cd06127">
    <property type="entry name" value="DEDDh"/>
    <property type="match status" value="1"/>
</dbReference>
<dbReference type="OrthoDB" id="5371818at2759"/>
<dbReference type="SUPFAM" id="SSF53098">
    <property type="entry name" value="Ribonuclease H-like"/>
    <property type="match status" value="1"/>
</dbReference>
<feature type="domain" description="Exonuclease" evidence="8">
    <location>
        <begin position="134"/>
        <end position="289"/>
    </location>
</feature>
<evidence type="ECO:0000256" key="2">
    <source>
        <dbReference type="ARBA" id="ARBA00022722"/>
    </source>
</evidence>
<dbReference type="GO" id="GO:0045004">
    <property type="term" value="P:DNA replication proofreading"/>
    <property type="evidence" value="ECO:0007669"/>
    <property type="project" value="TreeGrafter"/>
</dbReference>
<organism evidence="9 10">
    <name type="scientific">Trichuris trichiura</name>
    <name type="common">Whipworm</name>
    <name type="synonym">Trichocephalus trichiurus</name>
    <dbReference type="NCBI Taxonomy" id="36087"/>
    <lineage>
        <taxon>Eukaryota</taxon>
        <taxon>Metazoa</taxon>
        <taxon>Ecdysozoa</taxon>
        <taxon>Nematoda</taxon>
        <taxon>Enoplea</taxon>
        <taxon>Dorylaimia</taxon>
        <taxon>Trichinellida</taxon>
        <taxon>Trichuridae</taxon>
        <taxon>Trichuris</taxon>
    </lineage>
</organism>
<evidence type="ECO:0000256" key="6">
    <source>
        <dbReference type="ARBA" id="ARBA00022842"/>
    </source>
</evidence>
<evidence type="ECO:0000256" key="7">
    <source>
        <dbReference type="ARBA" id="ARBA00023204"/>
    </source>
</evidence>
<dbReference type="InterPro" id="IPR013520">
    <property type="entry name" value="Ribonucl_H"/>
</dbReference>
<dbReference type="STRING" id="36087.A0A077ZKL6"/>
<comment type="cofactor">
    <cofactor evidence="1">
        <name>Mg(2+)</name>
        <dbReference type="ChEBI" id="CHEBI:18420"/>
    </cofactor>
</comment>
<dbReference type="InterPro" id="IPR003010">
    <property type="entry name" value="C-N_Hydrolase"/>
</dbReference>
<dbReference type="FunFam" id="3.30.420.10:FF:000020">
    <property type="entry name" value="Exodeoxyribonuclease X"/>
    <property type="match status" value="1"/>
</dbReference>
<dbReference type="Pfam" id="PF20600">
    <property type="entry name" value="ExoX-like_C"/>
    <property type="match status" value="1"/>
</dbReference>
<gene>
    <name evidence="9" type="ORF">TTRE_0000859201</name>
</gene>
<evidence type="ECO:0000256" key="5">
    <source>
        <dbReference type="ARBA" id="ARBA00022839"/>
    </source>
</evidence>
<evidence type="ECO:0000256" key="3">
    <source>
        <dbReference type="ARBA" id="ARBA00022763"/>
    </source>
</evidence>
<dbReference type="GO" id="GO:0005829">
    <property type="term" value="C:cytosol"/>
    <property type="evidence" value="ECO:0007669"/>
    <property type="project" value="TreeGrafter"/>
</dbReference>
<dbReference type="Pfam" id="PF00929">
    <property type="entry name" value="RNase_T"/>
    <property type="match status" value="1"/>
</dbReference>
<dbReference type="InterPro" id="IPR036397">
    <property type="entry name" value="RNaseH_sf"/>
</dbReference>
<dbReference type="NCBIfam" id="NF005937">
    <property type="entry name" value="PRK07983.1"/>
    <property type="match status" value="1"/>
</dbReference>
<proteinExistence type="predicted"/>
<evidence type="ECO:0000259" key="8">
    <source>
        <dbReference type="SMART" id="SM00479"/>
    </source>
</evidence>
<dbReference type="AlphaFoldDB" id="A0A077ZKL6"/>
<dbReference type="SMART" id="SM00479">
    <property type="entry name" value="EXOIII"/>
    <property type="match status" value="1"/>
</dbReference>
<dbReference type="InterPro" id="IPR012337">
    <property type="entry name" value="RNaseH-like_sf"/>
</dbReference>
<dbReference type="PANTHER" id="PTHR30231">
    <property type="entry name" value="DNA POLYMERASE III SUBUNIT EPSILON"/>
    <property type="match status" value="1"/>
</dbReference>
<dbReference type="GO" id="GO:0008408">
    <property type="term" value="F:3'-5' exonuclease activity"/>
    <property type="evidence" value="ECO:0007669"/>
    <property type="project" value="TreeGrafter"/>
</dbReference>
<dbReference type="Pfam" id="PF00795">
    <property type="entry name" value="CN_hydrolase"/>
    <property type="match status" value="1"/>
</dbReference>
<keyword evidence="2" id="KW-0540">Nuclease</keyword>
<accession>A0A077ZKL6</accession>
<keyword evidence="7" id="KW-0234">DNA repair</keyword>